<name>A0A7J6D8L0_9TELE</name>
<evidence type="ECO:0000313" key="3">
    <source>
        <dbReference type="Proteomes" id="UP000579812"/>
    </source>
</evidence>
<reference evidence="2 3" key="1">
    <citation type="submission" date="2020-04" db="EMBL/GenBank/DDBJ databases">
        <title>Chromosome-level genome assembly of a cyprinid fish Onychostoma macrolepis by integration of Nanopore Sequencing, Bionano and Hi-C technology.</title>
        <authorList>
            <person name="Wang D."/>
        </authorList>
    </citation>
    <scope>NUCLEOTIDE SEQUENCE [LARGE SCALE GENOMIC DNA]</scope>
    <source>
        <strain evidence="2">SWU-2019</strain>
        <tissue evidence="2">Muscle</tissue>
    </source>
</reference>
<protein>
    <submittedName>
        <fullName evidence="2">Uncharacterized protein</fullName>
    </submittedName>
</protein>
<evidence type="ECO:0000313" key="2">
    <source>
        <dbReference type="EMBL" id="KAF4115636.1"/>
    </source>
</evidence>
<feature type="compositionally biased region" description="Basic and acidic residues" evidence="1">
    <location>
        <begin position="1"/>
        <end position="13"/>
    </location>
</feature>
<comment type="caution">
    <text evidence="2">The sequence shown here is derived from an EMBL/GenBank/DDBJ whole genome shotgun (WGS) entry which is preliminary data.</text>
</comment>
<dbReference type="Gene3D" id="3.40.50.300">
    <property type="entry name" value="P-loop containing nucleotide triphosphate hydrolases"/>
    <property type="match status" value="1"/>
</dbReference>
<dbReference type="Proteomes" id="UP000579812">
    <property type="component" value="Unassembled WGS sequence"/>
</dbReference>
<feature type="compositionally biased region" description="Acidic residues" evidence="1">
    <location>
        <begin position="14"/>
        <end position="26"/>
    </location>
</feature>
<dbReference type="EMBL" id="JAAMOB010000003">
    <property type="protein sequence ID" value="KAF4115636.1"/>
    <property type="molecule type" value="Genomic_DNA"/>
</dbReference>
<gene>
    <name evidence="2" type="ORF">G5714_003125</name>
</gene>
<feature type="region of interest" description="Disordered" evidence="1">
    <location>
        <begin position="1"/>
        <end position="30"/>
    </location>
</feature>
<evidence type="ECO:0000256" key="1">
    <source>
        <dbReference type="SAM" id="MobiDB-lite"/>
    </source>
</evidence>
<accession>A0A7J6D8L0</accession>
<organism evidence="2 3">
    <name type="scientific">Onychostoma macrolepis</name>
    <dbReference type="NCBI Taxonomy" id="369639"/>
    <lineage>
        <taxon>Eukaryota</taxon>
        <taxon>Metazoa</taxon>
        <taxon>Chordata</taxon>
        <taxon>Craniata</taxon>
        <taxon>Vertebrata</taxon>
        <taxon>Euteleostomi</taxon>
        <taxon>Actinopterygii</taxon>
        <taxon>Neopterygii</taxon>
        <taxon>Teleostei</taxon>
        <taxon>Ostariophysi</taxon>
        <taxon>Cypriniformes</taxon>
        <taxon>Cyprinidae</taxon>
        <taxon>Acrossocheilinae</taxon>
        <taxon>Onychostoma</taxon>
    </lineage>
</organism>
<dbReference type="InterPro" id="IPR027417">
    <property type="entry name" value="P-loop_NTPase"/>
</dbReference>
<feature type="compositionally biased region" description="Basic and acidic residues" evidence="1">
    <location>
        <begin position="159"/>
        <end position="168"/>
    </location>
</feature>
<keyword evidence="3" id="KW-1185">Reference proteome</keyword>
<dbReference type="AlphaFoldDB" id="A0A7J6D8L0"/>
<feature type="region of interest" description="Disordered" evidence="1">
    <location>
        <begin position="159"/>
        <end position="194"/>
    </location>
</feature>
<sequence length="194" mass="22478">MTLHDKMDSKKSDEEIDDSEEDENDSALDSSASYATHEILYENLPNVEETDLTASTNEPDMELRSFIHKCSGGFLFFYNKDTTNYEPVTELLKRVETLVAINGKSCYTLSFYPASERKIRKKMEKILEKRKENIAQQERDLVIYCKTEQELERKKRELWRTEEDDARKKAGNPAKQKMSISLAKHHPSGQKSST</sequence>
<proteinExistence type="predicted"/>